<feature type="transmembrane region" description="Helical" evidence="8">
    <location>
        <begin position="879"/>
        <end position="902"/>
    </location>
</feature>
<dbReference type="GO" id="GO:0000329">
    <property type="term" value="C:fungal-type vacuole membrane"/>
    <property type="evidence" value="ECO:0007669"/>
    <property type="project" value="TreeGrafter"/>
</dbReference>
<evidence type="ECO:0000313" key="9">
    <source>
        <dbReference type="EMBL" id="CCE79778.1"/>
    </source>
</evidence>
<feature type="coiled-coil region" evidence="6">
    <location>
        <begin position="525"/>
        <end position="552"/>
    </location>
</feature>
<sequence length="941" mass="106574">MAKSKNKSRKNTVKNTDPEDNITSKTHGPKGKSGRRETFPDGRSKDRKAHAYTSPANMRRRMSSKNTSSPVEERSDSQTGISPKTEYFSSSRFSGLPLTNRNLHRLLSNTHNGHHSDISNSIALDMDEYARQQREATEAWNNPFADEDGSYHDDQSLSSMEFGGSNPSSEDSDGSASPDDVWFQNYYDYDDGAGDKEDQRTWPDLKVLEEFVQEELQGHASRKDLDDESIQEDQGVNFKYPLAVSVESESGSQKEHKQDGAANNDLEEDSPLLNKAHIDELEVHKQNSFRIRPPQIQPWEQSKERIPTILNNNLNNLRSKSNQKPGKLDHAYRYAYFREDLEKTIFSPTISGLIVGDSDNRDKSNSATGRQHNPKNILGALHDLFNPLCYSKSQTPVSIASSIKGTNAQFSSGQNMTSLNDEHSLNQGGSNLPTTRLLSPPNRSNTDGLAAGITSNSESDLKENHFTPFWLDVLNPSEEEMKVLSKTFGLHPLTTEDISLGETREKVEVFKSYYFICFTSFDIVYERRRQRAKEHEKMLNKLQEMHESKQNDKGGFFRYLNPFKVIQSASRFVSGDSKMYSNISHTQISAKDSSSAKSKGKKIREGELQPLNMYMIVFKDGVLTFHFSPTPHPINVRRRARLLRDYLNVSSDWISYALIDDITDSFAPLIESIETEVNSIEDAILKMHSGDSDSDEDSDSEDGYSSDEEYKSSNHKKDQYVIFRRKRTKSVVDHQPFGQSRRINSMSGTSRSHSHSSSRSSSSKSTSSKILGWKRKGDMLRRIGECRKRVMSVLRLLVSKADVIKGFSKRFNDSVDSGSRNQYFPRSDIAMYLGDIQDHIVTMMQSLNHYERLLARFHSNYLAQINIDMTKVNNDTNDVLGKITILGTIVLPINVVTGLWGMNCVVPGQDHDGLAWFWSIILAMLIFSLFAYHYARKVTGL</sequence>
<keyword evidence="10" id="KW-1185">Reference proteome</keyword>
<dbReference type="HOGENOM" id="CLU_007127_3_1_1"/>
<dbReference type="OMA" id="DVCFPDY"/>
<proteinExistence type="inferred from homology"/>
<feature type="region of interest" description="Disordered" evidence="7">
    <location>
        <begin position="142"/>
        <end position="198"/>
    </location>
</feature>
<feature type="compositionally biased region" description="Acidic residues" evidence="7">
    <location>
        <begin position="692"/>
        <end position="707"/>
    </location>
</feature>
<dbReference type="SUPFAM" id="SSF143865">
    <property type="entry name" value="CorA soluble domain-like"/>
    <property type="match status" value="1"/>
</dbReference>
<keyword evidence="5 8" id="KW-0472">Membrane</keyword>
<keyword evidence="3 8" id="KW-0812">Transmembrane</keyword>
<accession>G8YPB0</accession>
<evidence type="ECO:0000256" key="8">
    <source>
        <dbReference type="SAM" id="Phobius"/>
    </source>
</evidence>
<keyword evidence="4 8" id="KW-1133">Transmembrane helix</keyword>
<dbReference type="STRING" id="559304.G8YPB0"/>
<feature type="transmembrane region" description="Helical" evidence="8">
    <location>
        <begin position="914"/>
        <end position="935"/>
    </location>
</feature>
<dbReference type="Proteomes" id="UP000005222">
    <property type="component" value="Chromosome E"/>
</dbReference>
<protein>
    <submittedName>
        <fullName evidence="9">Piso0_001867 protein</fullName>
    </submittedName>
</protein>
<name>G8YPB0_PICSO</name>
<feature type="region of interest" description="Disordered" evidence="7">
    <location>
        <begin position="246"/>
        <end position="267"/>
    </location>
</feature>
<feature type="compositionally biased region" description="Basic and acidic residues" evidence="7">
    <location>
        <begin position="34"/>
        <end position="44"/>
    </location>
</feature>
<dbReference type="Gene3D" id="3.30.460.20">
    <property type="entry name" value="CorA soluble domain-like"/>
    <property type="match status" value="1"/>
</dbReference>
<dbReference type="InterPro" id="IPR002523">
    <property type="entry name" value="MgTranspt_CorA/ZnTranspt_ZntB"/>
</dbReference>
<dbReference type="GO" id="GO:0015095">
    <property type="term" value="F:magnesium ion transmembrane transporter activity"/>
    <property type="evidence" value="ECO:0007669"/>
    <property type="project" value="InterPro"/>
</dbReference>
<evidence type="ECO:0000256" key="6">
    <source>
        <dbReference type="SAM" id="Coils"/>
    </source>
</evidence>
<feature type="compositionally biased region" description="Low complexity" evidence="7">
    <location>
        <begin position="745"/>
        <end position="769"/>
    </location>
</feature>
<feature type="region of interest" description="Disordered" evidence="7">
    <location>
        <begin position="731"/>
        <end position="770"/>
    </location>
</feature>
<dbReference type="CDD" id="cd12829">
    <property type="entry name" value="Alr1p-like"/>
    <property type="match status" value="1"/>
</dbReference>
<evidence type="ECO:0000256" key="2">
    <source>
        <dbReference type="ARBA" id="ARBA00009765"/>
    </source>
</evidence>
<evidence type="ECO:0000256" key="5">
    <source>
        <dbReference type="ARBA" id="ARBA00023136"/>
    </source>
</evidence>
<dbReference type="OrthoDB" id="29879at2759"/>
<dbReference type="AlphaFoldDB" id="G8YPB0"/>
<dbReference type="InParanoid" id="G8YPB0"/>
<keyword evidence="6" id="KW-0175">Coiled coil</keyword>
<feature type="compositionally biased region" description="Polar residues" evidence="7">
    <location>
        <begin position="77"/>
        <end position="95"/>
    </location>
</feature>
<dbReference type="PANTHER" id="PTHR21535">
    <property type="entry name" value="MAGNESIUM AND COBALT TRANSPORT PROTEIN/MITOCHONDRIAL IMPORT INNER MEMBRANE TRANSLOCASE SUBUNIT TIM8"/>
    <property type="match status" value="1"/>
</dbReference>
<gene>
    <name evidence="9" type="primary">Piso0_001867</name>
    <name evidence="9" type="ORF">GNLVRS01_PISO0E14414g</name>
</gene>
<dbReference type="FunFam" id="1.20.58.340:FF:000008">
    <property type="entry name" value="CorA family metal ion transporter"/>
    <property type="match status" value="1"/>
</dbReference>
<dbReference type="FunCoup" id="G8YPB0">
    <property type="interactions" value="178"/>
</dbReference>
<dbReference type="PANTHER" id="PTHR21535:SF51">
    <property type="entry name" value="MANGANESE RESISTANCE PROTEIN MNR2"/>
    <property type="match status" value="1"/>
</dbReference>
<evidence type="ECO:0000256" key="1">
    <source>
        <dbReference type="ARBA" id="ARBA00004141"/>
    </source>
</evidence>
<dbReference type="Pfam" id="PF01544">
    <property type="entry name" value="CorA"/>
    <property type="match status" value="1"/>
</dbReference>
<dbReference type="eggNOG" id="ENOG502QPTQ">
    <property type="taxonomic scope" value="Eukaryota"/>
</dbReference>
<reference evidence="9 10" key="1">
    <citation type="journal article" date="2012" name="G3 (Bethesda)">
        <title>Pichia sorbitophila, an interspecies yeast hybrid reveals early steps of genome resolution following polyploidization.</title>
        <authorList>
            <person name="Leh Louis V."/>
            <person name="Despons L."/>
            <person name="Friedrich A."/>
            <person name="Martin T."/>
            <person name="Durrens P."/>
            <person name="Casaregola S."/>
            <person name="Neuveglise C."/>
            <person name="Fairhead C."/>
            <person name="Marck C."/>
            <person name="Cruz J.A."/>
            <person name="Straub M.L."/>
            <person name="Kugler V."/>
            <person name="Sacerdot C."/>
            <person name="Uzunov Z."/>
            <person name="Thierry A."/>
            <person name="Weiss S."/>
            <person name="Bleykasten C."/>
            <person name="De Montigny J."/>
            <person name="Jacques N."/>
            <person name="Jung P."/>
            <person name="Lemaire M."/>
            <person name="Mallet S."/>
            <person name="Morel G."/>
            <person name="Richard G.F."/>
            <person name="Sarkar A."/>
            <person name="Savel G."/>
            <person name="Schacherer J."/>
            <person name="Seret M.L."/>
            <person name="Talla E."/>
            <person name="Samson G."/>
            <person name="Jubin C."/>
            <person name="Poulain J."/>
            <person name="Vacherie B."/>
            <person name="Barbe V."/>
            <person name="Pelletier E."/>
            <person name="Sherman D.J."/>
            <person name="Westhof E."/>
            <person name="Weissenbach J."/>
            <person name="Baret P.V."/>
            <person name="Wincker P."/>
            <person name="Gaillardin C."/>
            <person name="Dujon B."/>
            <person name="Souciet J.L."/>
        </authorList>
    </citation>
    <scope>NUCLEOTIDE SEQUENCE [LARGE SCALE GENOMIC DNA]</scope>
    <source>
        <strain evidence="10">ATCC MYA-4447 / BCRC 22081 / CBS 7064 / NBRC 10061 / NRRL Y-12695</strain>
    </source>
</reference>
<organism evidence="9 10">
    <name type="scientific">Pichia sorbitophila (strain ATCC MYA-4447 / BCRC 22081 / CBS 7064 / NBRC 10061 / NRRL Y-12695)</name>
    <name type="common">Hybrid yeast</name>
    <dbReference type="NCBI Taxonomy" id="559304"/>
    <lineage>
        <taxon>Eukaryota</taxon>
        <taxon>Fungi</taxon>
        <taxon>Dikarya</taxon>
        <taxon>Ascomycota</taxon>
        <taxon>Saccharomycotina</taxon>
        <taxon>Pichiomycetes</taxon>
        <taxon>Debaryomycetaceae</taxon>
        <taxon>Millerozyma</taxon>
    </lineage>
</organism>
<dbReference type="EMBL" id="FO082055">
    <property type="protein sequence ID" value="CCE79778.1"/>
    <property type="molecule type" value="Genomic_DNA"/>
</dbReference>
<feature type="region of interest" description="Disordered" evidence="7">
    <location>
        <begin position="688"/>
        <end position="715"/>
    </location>
</feature>
<evidence type="ECO:0000256" key="3">
    <source>
        <dbReference type="ARBA" id="ARBA00022692"/>
    </source>
</evidence>
<dbReference type="GO" id="GO:0010961">
    <property type="term" value="P:intracellular magnesium ion homeostasis"/>
    <property type="evidence" value="ECO:0007669"/>
    <property type="project" value="TreeGrafter"/>
</dbReference>
<feature type="region of interest" description="Disordered" evidence="7">
    <location>
        <begin position="1"/>
        <end position="95"/>
    </location>
</feature>
<evidence type="ECO:0000256" key="4">
    <source>
        <dbReference type="ARBA" id="ARBA00022989"/>
    </source>
</evidence>
<dbReference type="InterPro" id="IPR045861">
    <property type="entry name" value="CorA_cytoplasmic_dom"/>
</dbReference>
<dbReference type="Gene3D" id="1.20.58.340">
    <property type="entry name" value="Magnesium transport protein CorA, transmembrane region"/>
    <property type="match status" value="3"/>
</dbReference>
<evidence type="ECO:0000313" key="10">
    <source>
        <dbReference type="Proteomes" id="UP000005222"/>
    </source>
</evidence>
<evidence type="ECO:0000256" key="7">
    <source>
        <dbReference type="SAM" id="MobiDB-lite"/>
    </source>
</evidence>
<dbReference type="InterPro" id="IPR044089">
    <property type="entry name" value="Alr1-like"/>
</dbReference>
<dbReference type="InterPro" id="IPR045863">
    <property type="entry name" value="CorA_TM1_TM2"/>
</dbReference>
<feature type="compositionally biased region" description="Basic residues" evidence="7">
    <location>
        <begin position="1"/>
        <end position="12"/>
    </location>
</feature>
<dbReference type="SUPFAM" id="SSF144083">
    <property type="entry name" value="Magnesium transport protein CorA, transmembrane region"/>
    <property type="match status" value="1"/>
</dbReference>
<comment type="similarity">
    <text evidence="2">Belongs to the CorA metal ion transporter (MIT) (TC 1.A.35) family.</text>
</comment>
<comment type="subcellular location">
    <subcellularLocation>
        <location evidence="1">Membrane</location>
        <topology evidence="1">Multi-pass membrane protein</topology>
    </subcellularLocation>
</comment>